<dbReference type="EMBL" id="AP022596">
    <property type="protein sequence ID" value="BBY67573.1"/>
    <property type="molecule type" value="Genomic_DNA"/>
</dbReference>
<evidence type="ECO:0000313" key="2">
    <source>
        <dbReference type="Proteomes" id="UP000467148"/>
    </source>
</evidence>
<organism evidence="1 2">
    <name type="scientific">Mycolicibacterium helvum</name>
    <dbReference type="NCBI Taxonomy" id="1534349"/>
    <lineage>
        <taxon>Bacteria</taxon>
        <taxon>Bacillati</taxon>
        <taxon>Actinomycetota</taxon>
        <taxon>Actinomycetes</taxon>
        <taxon>Mycobacteriales</taxon>
        <taxon>Mycobacteriaceae</taxon>
        <taxon>Mycolicibacterium</taxon>
    </lineage>
</organism>
<sequence length="51" mass="5393">MKSCIGRTVPVTDAGTVVADRVRAECLPDGVAAFDDEVFAPEPDFAVDPEL</sequence>
<proteinExistence type="predicted"/>
<accession>A0A7I7TFV0</accession>
<evidence type="ECO:0000313" key="1">
    <source>
        <dbReference type="EMBL" id="BBY67573.1"/>
    </source>
</evidence>
<dbReference type="Proteomes" id="UP000467148">
    <property type="component" value="Chromosome"/>
</dbReference>
<reference evidence="1 2" key="1">
    <citation type="journal article" date="2019" name="Emerg. Microbes Infect.">
        <title>Comprehensive subspecies identification of 175 nontuberculous mycobacteria species based on 7547 genomic profiles.</title>
        <authorList>
            <person name="Matsumoto Y."/>
            <person name="Kinjo T."/>
            <person name="Motooka D."/>
            <person name="Nabeya D."/>
            <person name="Jung N."/>
            <person name="Uechi K."/>
            <person name="Horii T."/>
            <person name="Iida T."/>
            <person name="Fujita J."/>
            <person name="Nakamura S."/>
        </authorList>
    </citation>
    <scope>NUCLEOTIDE SEQUENCE [LARGE SCALE GENOMIC DNA]</scope>
    <source>
        <strain evidence="1 2">JCM 30396</strain>
    </source>
</reference>
<keyword evidence="2" id="KW-1185">Reference proteome</keyword>
<dbReference type="AlphaFoldDB" id="A0A7I7TFV0"/>
<gene>
    <name evidence="1" type="ORF">MHEL_58160</name>
</gene>
<dbReference type="KEGG" id="mhev:MHEL_58160"/>
<protein>
    <submittedName>
        <fullName evidence="1">Uncharacterized protein</fullName>
    </submittedName>
</protein>
<name>A0A7I7TFV0_9MYCO</name>